<feature type="compositionally biased region" description="Polar residues" evidence="1">
    <location>
        <begin position="37"/>
        <end position="47"/>
    </location>
</feature>
<accession>A0AAV2THZ9</accession>
<feature type="region of interest" description="Disordered" evidence="1">
    <location>
        <begin position="37"/>
        <end position="57"/>
    </location>
</feature>
<feature type="compositionally biased region" description="Low complexity" evidence="1">
    <location>
        <begin position="335"/>
        <end position="359"/>
    </location>
</feature>
<feature type="region of interest" description="Disordered" evidence="1">
    <location>
        <begin position="505"/>
        <end position="540"/>
    </location>
</feature>
<feature type="region of interest" description="Disordered" evidence="1">
    <location>
        <begin position="554"/>
        <end position="623"/>
    </location>
</feature>
<feature type="compositionally biased region" description="Polar residues" evidence="1">
    <location>
        <begin position="84"/>
        <end position="95"/>
    </location>
</feature>
<proteinExistence type="predicted"/>
<feature type="region of interest" description="Disordered" evidence="1">
    <location>
        <begin position="69"/>
        <end position="95"/>
    </location>
</feature>
<feature type="compositionally biased region" description="Low complexity" evidence="1">
    <location>
        <begin position="570"/>
        <end position="581"/>
    </location>
</feature>
<dbReference type="SUPFAM" id="SSF50998">
    <property type="entry name" value="Quinoprotein alcohol dehydrogenase-like"/>
    <property type="match status" value="1"/>
</dbReference>
<organism evidence="2 3">
    <name type="scientific">Calicophoron daubneyi</name>
    <name type="common">Rumen fluke</name>
    <name type="synonym">Paramphistomum daubneyi</name>
    <dbReference type="NCBI Taxonomy" id="300641"/>
    <lineage>
        <taxon>Eukaryota</taxon>
        <taxon>Metazoa</taxon>
        <taxon>Spiralia</taxon>
        <taxon>Lophotrochozoa</taxon>
        <taxon>Platyhelminthes</taxon>
        <taxon>Trematoda</taxon>
        <taxon>Digenea</taxon>
        <taxon>Plagiorchiida</taxon>
        <taxon>Pronocephalata</taxon>
        <taxon>Paramphistomoidea</taxon>
        <taxon>Paramphistomidae</taxon>
        <taxon>Calicophoron</taxon>
    </lineage>
</organism>
<dbReference type="Gene3D" id="6.10.140.370">
    <property type="match status" value="1"/>
</dbReference>
<evidence type="ECO:0000256" key="1">
    <source>
        <dbReference type="SAM" id="MobiDB-lite"/>
    </source>
</evidence>
<feature type="compositionally biased region" description="Basic and acidic residues" evidence="1">
    <location>
        <begin position="521"/>
        <end position="531"/>
    </location>
</feature>
<name>A0AAV2THZ9_CALDB</name>
<feature type="compositionally biased region" description="Basic and acidic residues" evidence="1">
    <location>
        <begin position="48"/>
        <end position="57"/>
    </location>
</feature>
<evidence type="ECO:0000313" key="3">
    <source>
        <dbReference type="Proteomes" id="UP001497525"/>
    </source>
</evidence>
<protein>
    <recommendedName>
        <fullName evidence="4">C2H2-type domain-containing protein</fullName>
    </recommendedName>
</protein>
<evidence type="ECO:0008006" key="4">
    <source>
        <dbReference type="Google" id="ProtNLM"/>
    </source>
</evidence>
<dbReference type="EMBL" id="CAXLJL010000267">
    <property type="protein sequence ID" value="CAL5135716.1"/>
    <property type="molecule type" value="Genomic_DNA"/>
</dbReference>
<sequence>MDLPKVFHGSMPCLIHEQDNARRKNYLFYQEATKFQANHGSSRSGITSKKDNSTISDKLTRKSTKDIDLEIEMDRESEGEEQVTWANTRRSEQTSYPEVEIKEDYDSSINTQKSEDIGDLDDSNRLKRNGQTPLTFAQAREALNQLSANSPGHNTNYRTIRAHDVDAVAGSPSAQRNFVEIAALPMDYEDAFEAKIHEQDVLLEMMRAEKLSWEGRIENALRYRCELERQLKLYREGRTSSPKSPFVSQYAGFPDFRSCDLWGIPRSPNARYSMPSVMWVNAGPDEAPVYPSDCLNAKTYSGPFKTMDYPSPTRLVTKSNSQSALNQIRSVEWSSIRPSSNSSHRQLSSSERSLASQSRIRGGRTYSRDLPVTGAKTTFTADFSRGNVNDPHWRTVRIDVADPEGVRSFRRNRQYNVQTKNIPANPNSTVTDYLGGANELDQLDDAGDDEIAEICAKKLSPPNFDFTEAISGKKHGRKIPTLLEYSEDDVDSTTLSNSMKEAYGGKIKSSSTSNLRVAQSADRKQNSRPKDIGSYQSVKNSQEYRRKTIEIVRISSPSSHAQSAEEVDNRSPSISSNNSLNLQKTQVESTGTKSLHLDCSKEGQNSRSQNELRHKSTDSTEINIDTQKGSEIIYVNRPVTLLCLGPGAECRPASSDSMISGSREQLDECVALPHPLWVAVCTDNSSVSVFDLKTRRKKCSCFEHTCQSASPVIALIPFAYKSGNCISPDGDSVQGLLCIARKGGYLTLYNVSTCRVVGHLVLEHDILYAFPLLPCDPDASLMVISPDGQVVRCFWEITGYSEGQLFPKYTHWEGITKDMGANIVNVLSEKEKTNDFKCCICLQRATQSAASSPPNSSLISRKSLSNAYLLVAVSFIRAEKDLSILRICSWAARCNQLKLASCVDKAWNGASCSELVGVSYSELGGAPSVCICLKTEIIWLSLKSLDIVSSLKLPLCSQPVGVLASKWPHASSTSWQPEKVNERLWIGVAKGHLLEVSAFESQRRRDFSGRGCLPILHTGRSDSEITSVTCSTSGREIVIAGTNKGEIHIVGVPKVLFACRMAGCLFGFPTKEDILYHLIRDHYMNDSGMANGDETHCSWPDCDFSIEDSEGRVNEEKLERHALQHLSSL</sequence>
<feature type="compositionally biased region" description="Polar residues" evidence="1">
    <location>
        <begin position="508"/>
        <end position="517"/>
    </location>
</feature>
<dbReference type="Proteomes" id="UP001497525">
    <property type="component" value="Unassembled WGS sequence"/>
</dbReference>
<dbReference type="AlphaFoldDB" id="A0AAV2THZ9"/>
<comment type="caution">
    <text evidence="2">The sequence shown here is derived from an EMBL/GenBank/DDBJ whole genome shotgun (WGS) entry which is preliminary data.</text>
</comment>
<gene>
    <name evidence="2" type="ORF">CDAUBV1_LOCUS9836</name>
</gene>
<feature type="region of interest" description="Disordered" evidence="1">
    <location>
        <begin position="335"/>
        <end position="371"/>
    </location>
</feature>
<evidence type="ECO:0000313" key="2">
    <source>
        <dbReference type="EMBL" id="CAL5135716.1"/>
    </source>
</evidence>
<dbReference type="InterPro" id="IPR011047">
    <property type="entry name" value="Quinoprotein_ADH-like_sf"/>
</dbReference>
<feature type="compositionally biased region" description="Polar residues" evidence="1">
    <location>
        <begin position="582"/>
        <end position="593"/>
    </location>
</feature>
<reference evidence="2" key="1">
    <citation type="submission" date="2024-06" db="EMBL/GenBank/DDBJ databases">
        <authorList>
            <person name="Liu X."/>
            <person name="Lenzi L."/>
            <person name="Haldenby T S."/>
            <person name="Uol C."/>
        </authorList>
    </citation>
    <scope>NUCLEOTIDE SEQUENCE</scope>
</reference>